<comment type="caution">
    <text evidence="1">The sequence shown here is derived from an EMBL/GenBank/DDBJ whole genome shotgun (WGS) entry which is preliminary data.</text>
</comment>
<dbReference type="EMBL" id="SNZG01000002">
    <property type="protein sequence ID" value="TDR43335.1"/>
    <property type="molecule type" value="Genomic_DNA"/>
</dbReference>
<dbReference type="Proteomes" id="UP000294641">
    <property type="component" value="Unassembled WGS sequence"/>
</dbReference>
<name>A0A2U3AH25_9BACL</name>
<dbReference type="RefSeq" id="WP_109348407.1">
    <property type="nucleotide sequence ID" value="NZ_BJUE01000065.1"/>
</dbReference>
<dbReference type="OrthoDB" id="2454885at2"/>
<dbReference type="AlphaFoldDB" id="A0A2U3AH25"/>
<keyword evidence="4" id="KW-1185">Reference proteome</keyword>
<accession>A0A2U3AH25</accession>
<sequence>MEITIIAHVQTEGQKEEIVDLAISELIDFELARDFQVKSILGKLGYTNVAPTPTEDMDVFTATAELNGAKTTPKIIFRKALKAGNIGSKSGVSYYEMNELKNVVG</sequence>
<dbReference type="Proteomes" id="UP000254330">
    <property type="component" value="Unassembled WGS sequence"/>
</dbReference>
<evidence type="ECO:0000313" key="4">
    <source>
        <dbReference type="Proteomes" id="UP000294641"/>
    </source>
</evidence>
<evidence type="ECO:0000313" key="2">
    <source>
        <dbReference type="EMBL" id="TDR43335.1"/>
    </source>
</evidence>
<dbReference type="EMBL" id="UGNP01000001">
    <property type="protein sequence ID" value="STX10587.1"/>
    <property type="molecule type" value="Genomic_DNA"/>
</dbReference>
<organism evidence="1 3">
    <name type="scientific">Kurthia zopfii</name>
    <dbReference type="NCBI Taxonomy" id="1650"/>
    <lineage>
        <taxon>Bacteria</taxon>
        <taxon>Bacillati</taxon>
        <taxon>Bacillota</taxon>
        <taxon>Bacilli</taxon>
        <taxon>Bacillales</taxon>
        <taxon>Caryophanaceae</taxon>
        <taxon>Kurthia</taxon>
    </lineage>
</organism>
<evidence type="ECO:0000313" key="3">
    <source>
        <dbReference type="Proteomes" id="UP000254330"/>
    </source>
</evidence>
<protein>
    <submittedName>
        <fullName evidence="1">Uncharacterized protein</fullName>
    </submittedName>
</protein>
<reference evidence="1 3" key="1">
    <citation type="submission" date="2018-06" db="EMBL/GenBank/DDBJ databases">
        <authorList>
            <consortium name="Pathogen Informatics"/>
            <person name="Doyle S."/>
        </authorList>
    </citation>
    <scope>NUCLEOTIDE SEQUENCE [LARGE SCALE GENOMIC DNA]</scope>
    <source>
        <strain evidence="1 3">NCTC10597</strain>
    </source>
</reference>
<evidence type="ECO:0000313" key="1">
    <source>
        <dbReference type="EMBL" id="STX10587.1"/>
    </source>
</evidence>
<proteinExistence type="predicted"/>
<reference evidence="2 4" key="2">
    <citation type="submission" date="2019-03" db="EMBL/GenBank/DDBJ databases">
        <title>Genomic Encyclopedia of Type Strains, Phase IV (KMG-IV): sequencing the most valuable type-strain genomes for metagenomic binning, comparative biology and taxonomic classification.</title>
        <authorList>
            <person name="Goeker M."/>
        </authorList>
    </citation>
    <scope>NUCLEOTIDE SEQUENCE [LARGE SCALE GENOMIC DNA]</scope>
    <source>
        <strain evidence="2 4">DSM 20580</strain>
    </source>
</reference>
<gene>
    <name evidence="2" type="ORF">DFR61_10213</name>
    <name evidence="1" type="ORF">NCTC10597_02336</name>
</gene>